<dbReference type="EMBL" id="QXFT01000242">
    <property type="protein sequence ID" value="KAE9349759.1"/>
    <property type="molecule type" value="Genomic_DNA"/>
</dbReference>
<evidence type="ECO:0000313" key="1">
    <source>
        <dbReference type="EMBL" id="KAE9349759.1"/>
    </source>
</evidence>
<protein>
    <submittedName>
        <fullName evidence="1">Uncharacterized protein</fullName>
    </submittedName>
</protein>
<accession>A0A6A4FPD3</accession>
<dbReference type="AlphaFoldDB" id="A0A6A4FPD3"/>
<gene>
    <name evidence="1" type="ORF">PR003_g5709</name>
</gene>
<evidence type="ECO:0000313" key="2">
    <source>
        <dbReference type="Proteomes" id="UP000434957"/>
    </source>
</evidence>
<dbReference type="Proteomes" id="UP000434957">
    <property type="component" value="Unassembled WGS sequence"/>
</dbReference>
<sequence>MTSKVVGCLVSNTPEAKQPDKGMVEAVFSSMPASCHFQMTHRP</sequence>
<organism evidence="1 2">
    <name type="scientific">Phytophthora rubi</name>
    <dbReference type="NCBI Taxonomy" id="129364"/>
    <lineage>
        <taxon>Eukaryota</taxon>
        <taxon>Sar</taxon>
        <taxon>Stramenopiles</taxon>
        <taxon>Oomycota</taxon>
        <taxon>Peronosporomycetes</taxon>
        <taxon>Peronosporales</taxon>
        <taxon>Peronosporaceae</taxon>
        <taxon>Phytophthora</taxon>
    </lineage>
</organism>
<reference evidence="1 2" key="1">
    <citation type="submission" date="2018-08" db="EMBL/GenBank/DDBJ databases">
        <title>Genomic investigation of the strawberry pathogen Phytophthora fragariae indicates pathogenicity is determined by transcriptional variation in three key races.</title>
        <authorList>
            <person name="Adams T.M."/>
            <person name="Armitage A.D."/>
            <person name="Sobczyk M.K."/>
            <person name="Bates H.J."/>
            <person name="Dunwell J.M."/>
            <person name="Nellist C.F."/>
            <person name="Harrison R.J."/>
        </authorList>
    </citation>
    <scope>NUCLEOTIDE SEQUENCE [LARGE SCALE GENOMIC DNA]</scope>
    <source>
        <strain evidence="1 2">SCRP333</strain>
    </source>
</reference>
<keyword evidence="2" id="KW-1185">Reference proteome</keyword>
<comment type="caution">
    <text evidence="1">The sequence shown here is derived from an EMBL/GenBank/DDBJ whole genome shotgun (WGS) entry which is preliminary data.</text>
</comment>
<proteinExistence type="predicted"/>
<name>A0A6A4FPD3_9STRA</name>